<evidence type="ECO:0000256" key="1">
    <source>
        <dbReference type="SAM" id="MobiDB-lite"/>
    </source>
</evidence>
<dbReference type="PANTHER" id="PTHR46277">
    <property type="entry name" value="OS03G0850700 PROTEIN"/>
    <property type="match status" value="1"/>
</dbReference>
<feature type="compositionally biased region" description="Basic residues" evidence="1">
    <location>
        <begin position="20"/>
        <end position="31"/>
    </location>
</feature>
<evidence type="ECO:0000259" key="2">
    <source>
        <dbReference type="PROSITE" id="PS50191"/>
    </source>
</evidence>
<protein>
    <recommendedName>
        <fullName evidence="2">CRAL-TRIO domain-containing protein</fullName>
    </recommendedName>
</protein>
<dbReference type="Gene3D" id="3.40.525.10">
    <property type="entry name" value="CRAL-TRIO lipid binding domain"/>
    <property type="match status" value="1"/>
</dbReference>
<dbReference type="CDD" id="cd00170">
    <property type="entry name" value="SEC14"/>
    <property type="match status" value="1"/>
</dbReference>
<dbReference type="PANTHER" id="PTHR46277:SF3">
    <property type="entry name" value="BINDING PROTEIN, PUTATIVE-RELATED"/>
    <property type="match status" value="1"/>
</dbReference>
<dbReference type="InterPro" id="IPR036865">
    <property type="entry name" value="CRAL-TRIO_dom_sf"/>
</dbReference>
<evidence type="ECO:0000313" key="3">
    <source>
        <dbReference type="EMBL" id="OEU12736.1"/>
    </source>
</evidence>
<dbReference type="SUPFAM" id="SSF52087">
    <property type="entry name" value="CRAL/TRIO domain"/>
    <property type="match status" value="1"/>
</dbReference>
<dbReference type="Proteomes" id="UP000095751">
    <property type="component" value="Unassembled WGS sequence"/>
</dbReference>
<keyword evidence="4" id="KW-1185">Reference proteome</keyword>
<dbReference type="PROSITE" id="PS50191">
    <property type="entry name" value="CRAL_TRIO"/>
    <property type="match status" value="1"/>
</dbReference>
<dbReference type="InterPro" id="IPR036273">
    <property type="entry name" value="CRAL/TRIO_N_dom_sf"/>
</dbReference>
<feature type="region of interest" description="Disordered" evidence="1">
    <location>
        <begin position="214"/>
        <end position="248"/>
    </location>
</feature>
<dbReference type="InterPro" id="IPR001251">
    <property type="entry name" value="CRAL-TRIO_dom"/>
</dbReference>
<dbReference type="KEGG" id="fcy:FRACYDRAFT_243992"/>
<dbReference type="InParanoid" id="A0A1E7F3M6"/>
<gene>
    <name evidence="3" type="ORF">FRACYDRAFT_243992</name>
</gene>
<organism evidence="3 4">
    <name type="scientific">Fragilariopsis cylindrus CCMP1102</name>
    <dbReference type="NCBI Taxonomy" id="635003"/>
    <lineage>
        <taxon>Eukaryota</taxon>
        <taxon>Sar</taxon>
        <taxon>Stramenopiles</taxon>
        <taxon>Ochrophyta</taxon>
        <taxon>Bacillariophyta</taxon>
        <taxon>Bacillariophyceae</taxon>
        <taxon>Bacillariophycidae</taxon>
        <taxon>Bacillariales</taxon>
        <taxon>Bacillariaceae</taxon>
        <taxon>Fragilariopsis</taxon>
    </lineage>
</organism>
<sequence length="448" mass="50329">MDNESVNKTSGGGGDAKVSAKVKKQKQKSTKSRISSFLRKSSAKKKKKNKEDQDKLVDPLSFPKTDSIDDYVLVPSPNSNRDASAVPSVIVTKEYIVSAAAPISIESHVSPSIPVDDEVLSDDHQKLHQNFPLATKEEIKRFLNGKDGQYDLAYKQLQNHFQWRKEYNIILDNNNNDDDNEEGGEKVEDWHSCASSHEMIDLLDWKFASKNARRASNSNKKNDNDNDDDDDKSTSSLPTSTTSSSSNNTCMLPQLVRVIANNNSHGDNHNSIGGKSQLQQQSSQSQSQSQSHHRILHLLPAQLDLSIASAEDYVFCIACYLEQKLNRHSMEKLIIVIDLRGGYGWSNPTPYALLPFIKQVVGCLEQNFPERLIQSIVFPMPTAAYMIWNMVKKLHILDPNTTEKIVLVPGNANRDSLPPYKKMEKLSGIPKDTIDYMETKRCSSFCRE</sequence>
<dbReference type="SUPFAM" id="SSF46938">
    <property type="entry name" value="CRAL/TRIO N-terminal domain"/>
    <property type="match status" value="1"/>
</dbReference>
<dbReference type="Pfam" id="PF00650">
    <property type="entry name" value="CRAL_TRIO"/>
    <property type="match status" value="1"/>
</dbReference>
<accession>A0A1E7F3M6</accession>
<feature type="domain" description="CRAL-TRIO" evidence="2">
    <location>
        <begin position="320"/>
        <end position="441"/>
    </location>
</feature>
<evidence type="ECO:0000313" key="4">
    <source>
        <dbReference type="Proteomes" id="UP000095751"/>
    </source>
</evidence>
<dbReference type="OrthoDB" id="412090at2759"/>
<name>A0A1E7F3M6_9STRA</name>
<feature type="region of interest" description="Disordered" evidence="1">
    <location>
        <begin position="1"/>
        <end position="61"/>
    </location>
</feature>
<feature type="compositionally biased region" description="Low complexity" evidence="1">
    <location>
        <begin position="276"/>
        <end position="290"/>
    </location>
</feature>
<feature type="compositionally biased region" description="Low complexity" evidence="1">
    <location>
        <begin position="234"/>
        <end position="248"/>
    </location>
</feature>
<feature type="region of interest" description="Disordered" evidence="1">
    <location>
        <begin position="262"/>
        <end position="291"/>
    </location>
</feature>
<proteinExistence type="predicted"/>
<dbReference type="AlphaFoldDB" id="A0A1E7F3M6"/>
<feature type="compositionally biased region" description="Polar residues" evidence="1">
    <location>
        <begin position="262"/>
        <end position="274"/>
    </location>
</feature>
<reference evidence="3 4" key="1">
    <citation type="submission" date="2016-09" db="EMBL/GenBank/DDBJ databases">
        <title>Extensive genetic diversity and differential bi-allelic expression allows diatom success in the polar Southern Ocean.</title>
        <authorList>
            <consortium name="DOE Joint Genome Institute"/>
            <person name="Mock T."/>
            <person name="Otillar R.P."/>
            <person name="Strauss J."/>
            <person name="Dupont C."/>
            <person name="Frickenhaus S."/>
            <person name="Maumus F."/>
            <person name="Mcmullan M."/>
            <person name="Sanges R."/>
            <person name="Schmutz J."/>
            <person name="Toseland A."/>
            <person name="Valas R."/>
            <person name="Veluchamy A."/>
            <person name="Ward B.J."/>
            <person name="Allen A."/>
            <person name="Barry K."/>
            <person name="Falciatore A."/>
            <person name="Ferrante M."/>
            <person name="Fortunato A.E."/>
            <person name="Gloeckner G."/>
            <person name="Gruber A."/>
            <person name="Hipkin R."/>
            <person name="Janech M."/>
            <person name="Kroth P."/>
            <person name="Leese F."/>
            <person name="Lindquist E."/>
            <person name="Lyon B.R."/>
            <person name="Martin J."/>
            <person name="Mayer C."/>
            <person name="Parker M."/>
            <person name="Quesneville H."/>
            <person name="Raymond J."/>
            <person name="Uhlig C."/>
            <person name="Valentin K.U."/>
            <person name="Worden A.Z."/>
            <person name="Armbrust E.V."/>
            <person name="Bowler C."/>
            <person name="Green B."/>
            <person name="Moulton V."/>
            <person name="Van Oosterhout C."/>
            <person name="Grigoriev I."/>
        </authorList>
    </citation>
    <scope>NUCLEOTIDE SEQUENCE [LARGE SCALE GENOMIC DNA]</scope>
    <source>
        <strain evidence="3 4">CCMP1102</strain>
    </source>
</reference>
<dbReference type="EMBL" id="KV784364">
    <property type="protein sequence ID" value="OEU12736.1"/>
    <property type="molecule type" value="Genomic_DNA"/>
</dbReference>